<evidence type="ECO:0000313" key="2">
    <source>
        <dbReference type="Proteomes" id="UP000192923"/>
    </source>
</evidence>
<dbReference type="EMBL" id="FXAM01000001">
    <property type="protein sequence ID" value="SMF95156.1"/>
    <property type="molecule type" value="Genomic_DNA"/>
</dbReference>
<name>A0A1Y6CXZ1_9GAMM</name>
<dbReference type="AlphaFoldDB" id="A0A1Y6CXZ1"/>
<accession>A0A1Y6CXZ1</accession>
<dbReference type="Proteomes" id="UP000192923">
    <property type="component" value="Unassembled WGS sequence"/>
</dbReference>
<protein>
    <submittedName>
        <fullName evidence="1">Uncharacterized protein</fullName>
    </submittedName>
</protein>
<sequence length="120" mass="12578">MPKLSGPLILLAAFGGFFLALFLVFQVVDSEFFRGDPDLGGSAVAVKNAKTAEAHAQCAKAAHAAHPPADYTAWDLGFDRYLVKVGAGDGAVRPYLCRALNPGGAAAWTVQSLEYPGDPD</sequence>
<organism evidence="1 2">
    <name type="scientific">Methylomagnum ishizawai</name>
    <dbReference type="NCBI Taxonomy" id="1760988"/>
    <lineage>
        <taxon>Bacteria</taxon>
        <taxon>Pseudomonadati</taxon>
        <taxon>Pseudomonadota</taxon>
        <taxon>Gammaproteobacteria</taxon>
        <taxon>Methylococcales</taxon>
        <taxon>Methylococcaceae</taxon>
        <taxon>Methylomagnum</taxon>
    </lineage>
</organism>
<dbReference type="STRING" id="1760988.SAMN02949497_2502"/>
<keyword evidence="2" id="KW-1185">Reference proteome</keyword>
<gene>
    <name evidence="1" type="ORF">SAMN02949497_2502</name>
</gene>
<proteinExistence type="predicted"/>
<dbReference type="RefSeq" id="WP_085213142.1">
    <property type="nucleotide sequence ID" value="NZ_FXAM01000001.1"/>
</dbReference>
<evidence type="ECO:0000313" key="1">
    <source>
        <dbReference type="EMBL" id="SMF95156.1"/>
    </source>
</evidence>
<reference evidence="1 2" key="1">
    <citation type="submission" date="2016-12" db="EMBL/GenBank/DDBJ databases">
        <authorList>
            <person name="Song W.-J."/>
            <person name="Kurnit D.M."/>
        </authorList>
    </citation>
    <scope>NUCLEOTIDE SEQUENCE [LARGE SCALE GENOMIC DNA]</scope>
    <source>
        <strain evidence="1 2">175</strain>
    </source>
</reference>